<evidence type="ECO:0000256" key="2">
    <source>
        <dbReference type="ARBA" id="ARBA00004236"/>
    </source>
</evidence>
<evidence type="ECO:0000256" key="6">
    <source>
        <dbReference type="ARBA" id="ARBA00022960"/>
    </source>
</evidence>
<comment type="caution">
    <text evidence="14">The sequence shown here is derived from an EMBL/GenBank/DDBJ whole genome shotgun (WGS) entry which is preliminary data.</text>
</comment>
<keyword evidence="6" id="KW-0133">Cell shape</keyword>
<accession>A0A1Y4EJH3</accession>
<name>A0A1Y4EJH3_9FIRM</name>
<organism evidence="14 15">
    <name type="scientific">Thomasclavelia spiroformis</name>
    <dbReference type="NCBI Taxonomy" id="29348"/>
    <lineage>
        <taxon>Bacteria</taxon>
        <taxon>Bacillati</taxon>
        <taxon>Bacillota</taxon>
        <taxon>Erysipelotrichia</taxon>
        <taxon>Erysipelotrichales</taxon>
        <taxon>Coprobacillaceae</taxon>
        <taxon>Thomasclavelia</taxon>
    </lineage>
</organism>
<dbReference type="GO" id="GO:0071972">
    <property type="term" value="F:peptidoglycan L,D-transpeptidase activity"/>
    <property type="evidence" value="ECO:0007669"/>
    <property type="project" value="TreeGrafter"/>
</dbReference>
<dbReference type="Gene3D" id="1.10.10.1230">
    <property type="entry name" value="Penicillin-binding protein, N-terminal non-catalytic domain, head sub-domain"/>
    <property type="match status" value="1"/>
</dbReference>
<keyword evidence="7" id="KW-0573">Peptidoglycan synthesis</keyword>
<gene>
    <name evidence="14" type="ORF">B5E91_04505</name>
</gene>
<evidence type="ECO:0000256" key="1">
    <source>
        <dbReference type="ARBA" id="ARBA00004167"/>
    </source>
</evidence>
<evidence type="ECO:0000313" key="14">
    <source>
        <dbReference type="EMBL" id="OUQ05678.1"/>
    </source>
</evidence>
<keyword evidence="8 11" id="KW-1133">Transmembrane helix</keyword>
<evidence type="ECO:0000256" key="3">
    <source>
        <dbReference type="ARBA" id="ARBA00007171"/>
    </source>
</evidence>
<dbReference type="GO" id="GO:0009252">
    <property type="term" value="P:peptidoglycan biosynthetic process"/>
    <property type="evidence" value="ECO:0007669"/>
    <property type="project" value="UniProtKB-KW"/>
</dbReference>
<dbReference type="InterPro" id="IPR050515">
    <property type="entry name" value="Beta-lactam/transpept"/>
</dbReference>
<dbReference type="SUPFAM" id="SSF56519">
    <property type="entry name" value="Penicillin binding protein dimerisation domain"/>
    <property type="match status" value="1"/>
</dbReference>
<dbReference type="InterPro" id="IPR012338">
    <property type="entry name" value="Beta-lactam/transpept-like"/>
</dbReference>
<feature type="transmembrane region" description="Helical" evidence="11">
    <location>
        <begin position="35"/>
        <end position="55"/>
    </location>
</feature>
<keyword evidence="10" id="KW-0961">Cell wall biogenesis/degradation</keyword>
<dbReference type="AlphaFoldDB" id="A0A1Y4EJH3"/>
<comment type="subcellular location">
    <subcellularLocation>
        <location evidence="2">Cell membrane</location>
    </subcellularLocation>
    <subcellularLocation>
        <location evidence="1">Membrane</location>
        <topology evidence="1">Single-pass membrane protein</topology>
    </subcellularLocation>
</comment>
<evidence type="ECO:0000313" key="15">
    <source>
        <dbReference type="Proteomes" id="UP000196258"/>
    </source>
</evidence>
<evidence type="ECO:0000256" key="10">
    <source>
        <dbReference type="ARBA" id="ARBA00023316"/>
    </source>
</evidence>
<dbReference type="EMBL" id="NFLB01000004">
    <property type="protein sequence ID" value="OUQ05678.1"/>
    <property type="molecule type" value="Genomic_DNA"/>
</dbReference>
<dbReference type="GO" id="GO:0008658">
    <property type="term" value="F:penicillin binding"/>
    <property type="evidence" value="ECO:0007669"/>
    <property type="project" value="InterPro"/>
</dbReference>
<dbReference type="GO" id="GO:0071555">
    <property type="term" value="P:cell wall organization"/>
    <property type="evidence" value="ECO:0007669"/>
    <property type="project" value="UniProtKB-KW"/>
</dbReference>
<keyword evidence="9 11" id="KW-0472">Membrane</keyword>
<dbReference type="PANTHER" id="PTHR30627">
    <property type="entry name" value="PEPTIDOGLYCAN D,D-TRANSPEPTIDASE"/>
    <property type="match status" value="1"/>
</dbReference>
<evidence type="ECO:0000256" key="5">
    <source>
        <dbReference type="ARBA" id="ARBA00022692"/>
    </source>
</evidence>
<evidence type="ECO:0000259" key="13">
    <source>
        <dbReference type="Pfam" id="PF03717"/>
    </source>
</evidence>
<evidence type="ECO:0000256" key="8">
    <source>
        <dbReference type="ARBA" id="ARBA00022989"/>
    </source>
</evidence>
<evidence type="ECO:0008006" key="16">
    <source>
        <dbReference type="Google" id="ProtNLM"/>
    </source>
</evidence>
<evidence type="ECO:0000256" key="7">
    <source>
        <dbReference type="ARBA" id="ARBA00022984"/>
    </source>
</evidence>
<sequence>MLNFRNNIHKIKFYGALEQAKEKKNQQGNILTRRLIILLCIVVTISSVMATRLAYIQFSAADELAVKLEKYGTATYTTDAPRGEIVDRNYTKLVQNINVICATYYAPKKITNNQLKKSARFLADTINFDTSTISKRNKKDYFIIAYPKLADDLVSDKEKSELQNQDNYDDALLKLQIERISDEMLDKYMDEDTLKYTHFYYLMRSCTSGSSILAEGLTEQEASIIGENADILPGIKITTDWSRQYVYNNEFSQVLGKVTTKKQGLPAEQKDELLALGYQNDSRIGVSGLEAQYEDILRGSDSSYTLNYDENGNPIVTSSKSGIAGSNIRLTIDWQLQQFADQLIENELKTMNSQNKFFNKMFFTMIDPYTGEILVMSGKMIDKETGEVTDYAAGNYLDANLIGSTIKGGTLYTGFKEGLITPGTVFVDEPIKIKGTEPKKSYRNMGAIDEVDAMAYSSNVYMFRIAMLLGGANYVYDGPLKINDEAFDILRRDLGELGLGVKTGLDVPYEELGVHRDRNRTGGFLLDASIGQYDTYTNIQLAQYAATLANGGKRIKPHLLLDSYTTDSDGIANANYVAKTEVLDNVSAQTTAFNQIKQGMRACVTRSNGTSNKYWSSKPYVTYAKTGTAEDYTGTGKTDYPNHLQIGYIQADENSEPIVAFACVAIRQTVASDNSSSSAPYISQAIVDEYVKKYGLN</sequence>
<dbReference type="InterPro" id="IPR036138">
    <property type="entry name" value="PBP_dimer_sf"/>
</dbReference>
<dbReference type="InterPro" id="IPR001460">
    <property type="entry name" value="PCN-bd_Tpept"/>
</dbReference>
<evidence type="ECO:0000256" key="11">
    <source>
        <dbReference type="SAM" id="Phobius"/>
    </source>
</evidence>
<keyword evidence="4" id="KW-1003">Cell membrane</keyword>
<feature type="domain" description="Penicillin-binding protein transpeptidase" evidence="12">
    <location>
        <begin position="361"/>
        <end position="680"/>
    </location>
</feature>
<dbReference type="Pfam" id="PF03717">
    <property type="entry name" value="PBP_dimer"/>
    <property type="match status" value="1"/>
</dbReference>
<keyword evidence="5 11" id="KW-0812">Transmembrane</keyword>
<feature type="domain" description="Penicillin-binding protein dimerisation" evidence="13">
    <location>
        <begin position="78"/>
        <end position="317"/>
    </location>
</feature>
<evidence type="ECO:0000256" key="4">
    <source>
        <dbReference type="ARBA" id="ARBA00022475"/>
    </source>
</evidence>
<reference evidence="15" key="1">
    <citation type="submission" date="2017-04" db="EMBL/GenBank/DDBJ databases">
        <title>Function of individual gut microbiota members based on whole genome sequencing of pure cultures obtained from chicken caecum.</title>
        <authorList>
            <person name="Medvecky M."/>
            <person name="Cejkova D."/>
            <person name="Polansky O."/>
            <person name="Karasova D."/>
            <person name="Kubasova T."/>
            <person name="Cizek A."/>
            <person name="Rychlik I."/>
        </authorList>
    </citation>
    <scope>NUCLEOTIDE SEQUENCE [LARGE SCALE GENOMIC DNA]</scope>
    <source>
        <strain evidence="15">An149</strain>
    </source>
</reference>
<proteinExistence type="inferred from homology"/>
<dbReference type="RefSeq" id="WP_087255525.1">
    <property type="nucleotide sequence ID" value="NZ_CAUFBS010000021.1"/>
</dbReference>
<dbReference type="Gene3D" id="3.90.1310.10">
    <property type="entry name" value="Penicillin-binding protein 2a (Domain 2)"/>
    <property type="match status" value="1"/>
</dbReference>
<dbReference type="Gene3D" id="3.40.710.10">
    <property type="entry name" value="DD-peptidase/beta-lactamase superfamily"/>
    <property type="match status" value="1"/>
</dbReference>
<dbReference type="SUPFAM" id="SSF56601">
    <property type="entry name" value="beta-lactamase/transpeptidase-like"/>
    <property type="match status" value="1"/>
</dbReference>
<dbReference type="PANTHER" id="PTHR30627:SF2">
    <property type="entry name" value="PEPTIDOGLYCAN D,D-TRANSPEPTIDASE MRDA"/>
    <property type="match status" value="1"/>
</dbReference>
<dbReference type="Proteomes" id="UP000196258">
    <property type="component" value="Unassembled WGS sequence"/>
</dbReference>
<protein>
    <recommendedName>
        <fullName evidence="16">Penicillin-binding protein 2</fullName>
    </recommendedName>
</protein>
<comment type="similarity">
    <text evidence="3">Belongs to the transpeptidase family.</text>
</comment>
<evidence type="ECO:0000259" key="12">
    <source>
        <dbReference type="Pfam" id="PF00905"/>
    </source>
</evidence>
<evidence type="ECO:0000256" key="9">
    <source>
        <dbReference type="ARBA" id="ARBA00023136"/>
    </source>
</evidence>
<dbReference type="Pfam" id="PF00905">
    <property type="entry name" value="Transpeptidase"/>
    <property type="match status" value="1"/>
</dbReference>
<dbReference type="InterPro" id="IPR005311">
    <property type="entry name" value="PBP_dimer"/>
</dbReference>
<dbReference type="GO" id="GO:0005886">
    <property type="term" value="C:plasma membrane"/>
    <property type="evidence" value="ECO:0007669"/>
    <property type="project" value="UniProtKB-SubCell"/>
</dbReference>
<dbReference type="GO" id="GO:0008360">
    <property type="term" value="P:regulation of cell shape"/>
    <property type="evidence" value="ECO:0007669"/>
    <property type="project" value="UniProtKB-KW"/>
</dbReference>